<gene>
    <name evidence="2" type="ORF">SAMN04490239_1088</name>
</gene>
<dbReference type="OrthoDB" id="3620182at2"/>
<dbReference type="InterPro" id="IPR014710">
    <property type="entry name" value="RmlC-like_jellyroll"/>
</dbReference>
<evidence type="ECO:0000313" key="3">
    <source>
        <dbReference type="Proteomes" id="UP000183561"/>
    </source>
</evidence>
<evidence type="ECO:0000259" key="1">
    <source>
        <dbReference type="Pfam" id="PF07883"/>
    </source>
</evidence>
<proteinExistence type="predicted"/>
<dbReference type="AlphaFoldDB" id="A0A1H4L4I0"/>
<dbReference type="EMBL" id="FNSV01000005">
    <property type="protein sequence ID" value="SEB65669.1"/>
    <property type="molecule type" value="Genomic_DNA"/>
</dbReference>
<dbReference type="CDD" id="cd02208">
    <property type="entry name" value="cupin_RmlC-like"/>
    <property type="match status" value="1"/>
</dbReference>
<keyword evidence="3" id="KW-1185">Reference proteome</keyword>
<organism evidence="2 3">
    <name type="scientific">Rhodococcus koreensis</name>
    <dbReference type="NCBI Taxonomy" id="99653"/>
    <lineage>
        <taxon>Bacteria</taxon>
        <taxon>Bacillati</taxon>
        <taxon>Actinomycetota</taxon>
        <taxon>Actinomycetes</taxon>
        <taxon>Mycobacteriales</taxon>
        <taxon>Nocardiaceae</taxon>
        <taxon>Rhodococcus</taxon>
    </lineage>
</organism>
<protein>
    <submittedName>
        <fullName evidence="2">Cupin domain-containing protein</fullName>
    </submittedName>
</protein>
<dbReference type="Pfam" id="PF07883">
    <property type="entry name" value="Cupin_2"/>
    <property type="match status" value="1"/>
</dbReference>
<dbReference type="SUPFAM" id="SSF51182">
    <property type="entry name" value="RmlC-like cupins"/>
    <property type="match status" value="1"/>
</dbReference>
<dbReference type="InterPro" id="IPR013096">
    <property type="entry name" value="Cupin_2"/>
</dbReference>
<dbReference type="Gene3D" id="2.60.120.10">
    <property type="entry name" value="Jelly Rolls"/>
    <property type="match status" value="1"/>
</dbReference>
<evidence type="ECO:0000313" key="2">
    <source>
        <dbReference type="EMBL" id="SEB65669.1"/>
    </source>
</evidence>
<dbReference type="InterPro" id="IPR011051">
    <property type="entry name" value="RmlC_Cupin_sf"/>
</dbReference>
<dbReference type="RefSeq" id="WP_072950448.1">
    <property type="nucleotide sequence ID" value="NZ_FNSV01000005.1"/>
</dbReference>
<dbReference type="Proteomes" id="UP000183561">
    <property type="component" value="Unassembled WGS sequence"/>
</dbReference>
<reference evidence="3" key="1">
    <citation type="submission" date="2016-10" db="EMBL/GenBank/DDBJ databases">
        <authorList>
            <person name="Varghese N."/>
            <person name="Submissions S."/>
        </authorList>
    </citation>
    <scope>NUCLEOTIDE SEQUENCE [LARGE SCALE GENOMIC DNA]</scope>
    <source>
        <strain evidence="3">DSM 44498</strain>
    </source>
</reference>
<feature type="domain" description="Cupin type-2" evidence="1">
    <location>
        <begin position="38"/>
        <end position="105"/>
    </location>
</feature>
<accession>A0A1H4L4I0</accession>
<sequence length="115" mass="12734">MTTETPYIIRQDDAEVFYEGPELCREYFRNDAMWFGTSTVQPGDTGDVDQGHAGTWEVFFCVSGEGYLDDGSNEYFLKAGDAWAVPPTVPHRIHNRSAAPVVMAWAGGPTLPSEK</sequence>
<name>A0A1H4L4I0_9NOCA</name>